<dbReference type="AlphaFoldDB" id="A0A1W0CXC9"/>
<dbReference type="PANTHER" id="PTHR21310:SF40">
    <property type="entry name" value="AMINOGLYCOSIDE PHOSPHOTRANSFERASE DOMAIN-CONTAINING PROTEIN-RELATED"/>
    <property type="match status" value="1"/>
</dbReference>
<dbReference type="InterPro" id="IPR051678">
    <property type="entry name" value="AGP_Transferase"/>
</dbReference>
<feature type="domain" description="Aminoglycoside phosphotransferase" evidence="1">
    <location>
        <begin position="22"/>
        <end position="234"/>
    </location>
</feature>
<dbReference type="RefSeq" id="WP_081555620.1">
    <property type="nucleotide sequence ID" value="NZ_MUKV01000013.1"/>
</dbReference>
<evidence type="ECO:0000313" key="2">
    <source>
        <dbReference type="EMBL" id="OQS39333.1"/>
    </source>
</evidence>
<sequence>MSARIAERAMPALGRSGMGARATRVGGGRASEVFLVQGGDSELIAYWLPEGGAREARRRFALLERMAGQFRLAPRPLAVDEDGDAALLLVEKLEGVAPAACGPLAPDTVRRLAENFIGTLASLHALEVAPADRPPDYLRRILSEWRRRWNAEEAGGAIDADFSAVADWLTERMPETAPAAWLHNDYKLDNILVDPGDPARVVGVVDWELASVGHPLADLGAALAYWIESRDSSLLRLDAPGPSCAPGAPTREALVDLYAAAAGREVTAPAYWYAYGLLRLAVITQQLALRRRDEGQRVPRAKLIVRWLLDRAAEACGGGRL</sequence>
<dbReference type="EMBL" id="MUKV01000013">
    <property type="protein sequence ID" value="OQS39333.1"/>
    <property type="molecule type" value="Genomic_DNA"/>
</dbReference>
<comment type="caution">
    <text evidence="2">The sequence shown here is derived from an EMBL/GenBank/DDBJ whole genome shotgun (WGS) entry which is preliminary data.</text>
</comment>
<gene>
    <name evidence="2" type="ORF">B0T45_11910</name>
</gene>
<name>A0A1W0CXC9_9NEIS</name>
<dbReference type="SUPFAM" id="SSF56112">
    <property type="entry name" value="Protein kinase-like (PK-like)"/>
    <property type="match status" value="1"/>
</dbReference>
<dbReference type="CDD" id="cd05154">
    <property type="entry name" value="ACAD10_11_N-like"/>
    <property type="match status" value="1"/>
</dbReference>
<dbReference type="PANTHER" id="PTHR21310">
    <property type="entry name" value="AMINOGLYCOSIDE PHOSPHOTRANSFERASE-RELATED-RELATED"/>
    <property type="match status" value="1"/>
</dbReference>
<keyword evidence="2" id="KW-0808">Transferase</keyword>
<dbReference type="InterPro" id="IPR041726">
    <property type="entry name" value="ACAD10_11_N"/>
</dbReference>
<accession>A0A1W0CXC9</accession>
<evidence type="ECO:0000313" key="3">
    <source>
        <dbReference type="Proteomes" id="UP000192721"/>
    </source>
</evidence>
<proteinExistence type="predicted"/>
<dbReference type="GO" id="GO:0016740">
    <property type="term" value="F:transferase activity"/>
    <property type="evidence" value="ECO:0007669"/>
    <property type="project" value="UniProtKB-KW"/>
</dbReference>
<dbReference type="Gene3D" id="3.90.1200.10">
    <property type="match status" value="1"/>
</dbReference>
<organism evidence="2 3">
    <name type="scientific">Chromobacterium haemolyticum</name>
    <dbReference type="NCBI Taxonomy" id="394935"/>
    <lineage>
        <taxon>Bacteria</taxon>
        <taxon>Pseudomonadati</taxon>
        <taxon>Pseudomonadota</taxon>
        <taxon>Betaproteobacteria</taxon>
        <taxon>Neisseriales</taxon>
        <taxon>Chromobacteriaceae</taxon>
        <taxon>Chromobacterium</taxon>
    </lineage>
</organism>
<evidence type="ECO:0000259" key="1">
    <source>
        <dbReference type="Pfam" id="PF01636"/>
    </source>
</evidence>
<protein>
    <submittedName>
        <fullName evidence="2">Phosphotransferase</fullName>
    </submittedName>
</protein>
<dbReference type="Proteomes" id="UP000192721">
    <property type="component" value="Unassembled WGS sequence"/>
</dbReference>
<dbReference type="InterPro" id="IPR002575">
    <property type="entry name" value="Aminoglycoside_PTrfase"/>
</dbReference>
<dbReference type="Pfam" id="PF01636">
    <property type="entry name" value="APH"/>
    <property type="match status" value="1"/>
</dbReference>
<dbReference type="InterPro" id="IPR011009">
    <property type="entry name" value="Kinase-like_dom_sf"/>
</dbReference>
<reference evidence="2 3" key="1">
    <citation type="submission" date="2017-02" db="EMBL/GenBank/DDBJ databases">
        <title>Chromobacterium haemolyticum H5244.</title>
        <authorList>
            <person name="Gulvik C.A."/>
        </authorList>
    </citation>
    <scope>NUCLEOTIDE SEQUENCE [LARGE SCALE GENOMIC DNA]</scope>
    <source>
        <strain evidence="2 3">H5244</strain>
    </source>
</reference>